<gene>
    <name evidence="2" type="ORF">FRZ40_38140</name>
</gene>
<dbReference type="RefSeq" id="WP_147237650.1">
    <property type="nucleotide sequence ID" value="NZ_JAZHFZ010000021.1"/>
</dbReference>
<evidence type="ECO:0000313" key="3">
    <source>
        <dbReference type="Proteomes" id="UP000321776"/>
    </source>
</evidence>
<name>A0A5C6V8F1_9BURK</name>
<comment type="caution">
    <text evidence="2">The sequence shown here is derived from an EMBL/GenBank/DDBJ whole genome shotgun (WGS) entry which is preliminary data.</text>
</comment>
<dbReference type="InterPro" id="IPR056127">
    <property type="entry name" value="DUF7710"/>
</dbReference>
<accession>A0A5C6V8F1</accession>
<organism evidence="2 3">
    <name type="scientific">Paraburkholderia azotifigens</name>
    <dbReference type="NCBI Taxonomy" id="2057004"/>
    <lineage>
        <taxon>Bacteria</taxon>
        <taxon>Pseudomonadati</taxon>
        <taxon>Pseudomonadota</taxon>
        <taxon>Betaproteobacteria</taxon>
        <taxon>Burkholderiales</taxon>
        <taxon>Burkholderiaceae</taxon>
        <taxon>Paraburkholderia</taxon>
    </lineage>
</organism>
<proteinExistence type="predicted"/>
<dbReference type="Proteomes" id="UP000321776">
    <property type="component" value="Unassembled WGS sequence"/>
</dbReference>
<dbReference type="AlphaFoldDB" id="A0A5C6V8F1"/>
<sequence>MSIESGFVWVFVGEGARFPSGIFTSLGSGKEWISANQLTGVLTRYPVDEGVYDWAISRNLFTPKKPEHSSPAFIGKFTSASMDHFHFESGIMD</sequence>
<dbReference type="Pfam" id="PF24819">
    <property type="entry name" value="DUF7710"/>
    <property type="match status" value="1"/>
</dbReference>
<evidence type="ECO:0000313" key="2">
    <source>
        <dbReference type="EMBL" id="TXC80128.1"/>
    </source>
</evidence>
<reference evidence="2 3" key="1">
    <citation type="journal article" date="2018" name="Int. J. Syst. Evol. Microbiol.">
        <title>Paraburkholderia azotifigens sp. nov., a nitrogen-fixing bacterium isolated from paddy soil.</title>
        <authorList>
            <person name="Choi G.M."/>
            <person name="Im W.T."/>
        </authorList>
    </citation>
    <scope>NUCLEOTIDE SEQUENCE [LARGE SCALE GENOMIC DNA]</scope>
    <source>
        <strain evidence="2 3">NF 2-5-3</strain>
    </source>
</reference>
<dbReference type="EMBL" id="VOQS01000005">
    <property type="protein sequence ID" value="TXC80128.1"/>
    <property type="molecule type" value="Genomic_DNA"/>
</dbReference>
<evidence type="ECO:0000259" key="1">
    <source>
        <dbReference type="Pfam" id="PF24819"/>
    </source>
</evidence>
<protein>
    <recommendedName>
        <fullName evidence="1">DUF7710 domain-containing protein</fullName>
    </recommendedName>
</protein>
<feature type="domain" description="DUF7710" evidence="1">
    <location>
        <begin position="8"/>
        <end position="92"/>
    </location>
</feature>